<dbReference type="EMBL" id="MU826359">
    <property type="protein sequence ID" value="KAJ7379257.1"/>
    <property type="molecule type" value="Genomic_DNA"/>
</dbReference>
<sequence length="96" mass="11163">MKGLRTFAVMSLMAILLHIGIASPHFAENDDIYSDFRGDEINSLRSTLDHGDFYEKARFEDGLKSRREPLFSCYGCCKRQGLCYKLMKDECNRRCR</sequence>
<evidence type="ECO:0000256" key="1">
    <source>
        <dbReference type="SAM" id="SignalP"/>
    </source>
</evidence>
<name>A0A9X0CX66_9CNID</name>
<gene>
    <name evidence="2" type="ORF">OS493_017767</name>
</gene>
<evidence type="ECO:0000313" key="3">
    <source>
        <dbReference type="Proteomes" id="UP001163046"/>
    </source>
</evidence>
<organism evidence="2 3">
    <name type="scientific">Desmophyllum pertusum</name>
    <dbReference type="NCBI Taxonomy" id="174260"/>
    <lineage>
        <taxon>Eukaryota</taxon>
        <taxon>Metazoa</taxon>
        <taxon>Cnidaria</taxon>
        <taxon>Anthozoa</taxon>
        <taxon>Hexacorallia</taxon>
        <taxon>Scleractinia</taxon>
        <taxon>Caryophylliina</taxon>
        <taxon>Caryophylliidae</taxon>
        <taxon>Desmophyllum</taxon>
    </lineage>
</organism>
<dbReference type="AlphaFoldDB" id="A0A9X0CX66"/>
<proteinExistence type="predicted"/>
<feature type="signal peptide" evidence="1">
    <location>
        <begin position="1"/>
        <end position="22"/>
    </location>
</feature>
<comment type="caution">
    <text evidence="2">The sequence shown here is derived from an EMBL/GenBank/DDBJ whole genome shotgun (WGS) entry which is preliminary data.</text>
</comment>
<evidence type="ECO:0000313" key="2">
    <source>
        <dbReference type="EMBL" id="KAJ7379257.1"/>
    </source>
</evidence>
<keyword evidence="1" id="KW-0732">Signal</keyword>
<feature type="chain" id="PRO_5040936234" evidence="1">
    <location>
        <begin position="23"/>
        <end position="96"/>
    </location>
</feature>
<protein>
    <submittedName>
        <fullName evidence="2">Uncharacterized protein</fullName>
    </submittedName>
</protein>
<reference evidence="2" key="1">
    <citation type="submission" date="2023-01" db="EMBL/GenBank/DDBJ databases">
        <title>Genome assembly of the deep-sea coral Lophelia pertusa.</title>
        <authorList>
            <person name="Herrera S."/>
            <person name="Cordes E."/>
        </authorList>
    </citation>
    <scope>NUCLEOTIDE SEQUENCE</scope>
    <source>
        <strain evidence="2">USNM1676648</strain>
        <tissue evidence="2">Polyp</tissue>
    </source>
</reference>
<keyword evidence="3" id="KW-1185">Reference proteome</keyword>
<accession>A0A9X0CX66</accession>
<dbReference type="Proteomes" id="UP001163046">
    <property type="component" value="Unassembled WGS sequence"/>
</dbReference>